<feature type="repeat" description="TPR" evidence="1">
    <location>
        <begin position="141"/>
        <end position="174"/>
    </location>
</feature>
<dbReference type="AlphaFoldDB" id="A0A418ND65"/>
<evidence type="ECO:0000259" key="2">
    <source>
        <dbReference type="Pfam" id="PF06580"/>
    </source>
</evidence>
<dbReference type="InterPro" id="IPR010559">
    <property type="entry name" value="Sig_transdc_His_kin_internal"/>
</dbReference>
<dbReference type="PROSITE" id="PS50005">
    <property type="entry name" value="TPR"/>
    <property type="match status" value="3"/>
</dbReference>
<dbReference type="Proteomes" id="UP000284189">
    <property type="component" value="Unassembled WGS sequence"/>
</dbReference>
<dbReference type="GO" id="GO:0000155">
    <property type="term" value="F:phosphorelay sensor kinase activity"/>
    <property type="evidence" value="ECO:0007669"/>
    <property type="project" value="InterPro"/>
</dbReference>
<comment type="caution">
    <text evidence="3">The sequence shown here is derived from an EMBL/GenBank/DDBJ whole genome shotgun (WGS) entry which is preliminary data.</text>
</comment>
<dbReference type="Gene3D" id="3.30.565.10">
    <property type="entry name" value="Histidine kinase-like ATPase, C-terminal domain"/>
    <property type="match status" value="1"/>
</dbReference>
<keyword evidence="6" id="KW-1185">Reference proteome</keyword>
<sequence length="611" mass="69659">MCIFILPSSRLKGCDMKYLKTLMLFLVVVHSYAQQFQIELDSLSQKIASSPISNKETIDLRNQYTKQALFANPSDTTLLSFSKKTVDLATDLRYWKGLLLGYERVALVYQYSFSNPYKALEYYHKALDLMGKDKDLQTLGWSIYGGIGTLYYEQEEYDKALEQFRKVLHNDKNLELTATANIANIFGSLYQLDSAIYYYNRALNLEQVTNNPTYRANLYSNLSLVYSQANQMDSALTSAEKSIGLIEQYGIEFVRPTAYANASMAYLGNKDYDNAEQYANEALQLSEAQGNIFLQKSAWGTLADLYSAKGEFSKALEAYTKFSELKDSLNNQNRRVEINRSQLEFEFEKERAIAQAEIDRQSTIKTASLLGGGGLLAASVFGFVLYKRRRDAVEQKKEAEFRALVADTELKALRAQMNPHFIFNSLNSIGDYILKNDNETALEYLTKFAKLMRMVLENSETKTIPLEEDLKFLELYLQVEAKRQPGKFSYVIDVDEGLDAENTLVPPLLLQPFIENSIWHGFRDKDGQGHILISIREKNEMLLCSVEDNGTGIHEKTKENSSKKSFGVSITENRLEILNKQQNKKGKLQIVDLGSQKGTRIEISIPHERFF</sequence>
<dbReference type="SUPFAM" id="SSF55874">
    <property type="entry name" value="ATPase domain of HSP90 chaperone/DNA topoisomerase II/histidine kinase"/>
    <property type="match status" value="1"/>
</dbReference>
<dbReference type="InterPro" id="IPR050640">
    <property type="entry name" value="Bact_2-comp_sensor_kinase"/>
</dbReference>
<keyword evidence="1" id="KW-0802">TPR repeat</keyword>
<dbReference type="OrthoDB" id="6190788at2"/>
<dbReference type="InterPro" id="IPR019734">
    <property type="entry name" value="TPR_rpt"/>
</dbReference>
<dbReference type="InterPro" id="IPR036890">
    <property type="entry name" value="HATPase_C_sf"/>
</dbReference>
<feature type="domain" description="Signal transduction histidine kinase internal region" evidence="2">
    <location>
        <begin position="408"/>
        <end position="485"/>
    </location>
</feature>
<proteinExistence type="predicted"/>
<evidence type="ECO:0000313" key="6">
    <source>
        <dbReference type="Proteomes" id="UP000321528"/>
    </source>
</evidence>
<dbReference type="InterPro" id="IPR011990">
    <property type="entry name" value="TPR-like_helical_dom_sf"/>
</dbReference>
<gene>
    <name evidence="3" type="ORF">D2U88_00840</name>
    <name evidence="4" type="ORF">FQ019_00820</name>
</gene>
<dbReference type="Proteomes" id="UP000321528">
    <property type="component" value="Unassembled WGS sequence"/>
</dbReference>
<dbReference type="SMART" id="SM00028">
    <property type="entry name" value="TPR"/>
    <property type="match status" value="6"/>
</dbReference>
<feature type="repeat" description="TPR" evidence="1">
    <location>
        <begin position="256"/>
        <end position="289"/>
    </location>
</feature>
<evidence type="ECO:0000256" key="1">
    <source>
        <dbReference type="PROSITE-ProRule" id="PRU00339"/>
    </source>
</evidence>
<accession>A0A418ND65</accession>
<dbReference type="PANTHER" id="PTHR34220:SF7">
    <property type="entry name" value="SENSOR HISTIDINE KINASE YPDA"/>
    <property type="match status" value="1"/>
</dbReference>
<dbReference type="EMBL" id="QXFJ01000007">
    <property type="protein sequence ID" value="RIV74443.1"/>
    <property type="molecule type" value="Genomic_DNA"/>
</dbReference>
<organism evidence="3 5">
    <name type="scientific">Flagellimonas aequoris</name>
    <dbReference type="NCBI Taxonomy" id="2306997"/>
    <lineage>
        <taxon>Bacteria</taxon>
        <taxon>Pseudomonadati</taxon>
        <taxon>Bacteroidota</taxon>
        <taxon>Flavobacteriia</taxon>
        <taxon>Flavobacteriales</taxon>
        <taxon>Flavobacteriaceae</taxon>
        <taxon>Flagellimonas</taxon>
    </lineage>
</organism>
<dbReference type="Pfam" id="PF13424">
    <property type="entry name" value="TPR_12"/>
    <property type="match status" value="1"/>
</dbReference>
<reference evidence="4 6" key="2">
    <citation type="submission" date="2019-07" db="EMBL/GenBank/DDBJ databases">
        <title>Draft genome of two Muricauda strains isolated from deep sea.</title>
        <authorList>
            <person name="Sun C."/>
        </authorList>
    </citation>
    <scope>NUCLEOTIDE SEQUENCE [LARGE SCALE GENOMIC DNA]</scope>
    <source>
        <strain evidence="4 6">NH166</strain>
    </source>
</reference>
<evidence type="ECO:0000313" key="5">
    <source>
        <dbReference type="Proteomes" id="UP000284189"/>
    </source>
</evidence>
<dbReference type="Pfam" id="PF06580">
    <property type="entry name" value="His_kinase"/>
    <property type="match status" value="1"/>
</dbReference>
<dbReference type="GO" id="GO:0016020">
    <property type="term" value="C:membrane"/>
    <property type="evidence" value="ECO:0007669"/>
    <property type="project" value="InterPro"/>
</dbReference>
<protein>
    <submittedName>
        <fullName evidence="4">Tetratricopeptide repeat protein</fullName>
    </submittedName>
</protein>
<evidence type="ECO:0000313" key="3">
    <source>
        <dbReference type="EMBL" id="RIV74443.1"/>
    </source>
</evidence>
<dbReference type="Pfam" id="PF13181">
    <property type="entry name" value="TPR_8"/>
    <property type="match status" value="3"/>
</dbReference>
<dbReference type="EMBL" id="VNWL01000006">
    <property type="protein sequence ID" value="TXK08569.1"/>
    <property type="molecule type" value="Genomic_DNA"/>
</dbReference>
<name>A0A418ND65_9FLAO</name>
<dbReference type="PANTHER" id="PTHR34220">
    <property type="entry name" value="SENSOR HISTIDINE KINASE YPDA"/>
    <property type="match status" value="1"/>
</dbReference>
<reference evidence="3 5" key="1">
    <citation type="submission" date="2018-08" db="EMBL/GenBank/DDBJ databases">
        <title>Proposal of Muricauda 72 sp.nov. and Muricauda NH166 sp.nov., isolated from seawater.</title>
        <authorList>
            <person name="Cheng H."/>
            <person name="Wu Y.-H."/>
            <person name="Guo L.-L."/>
            <person name="Xu X.-W."/>
        </authorList>
    </citation>
    <scope>NUCLEOTIDE SEQUENCE [LARGE SCALE GENOMIC DNA]</scope>
    <source>
        <strain evidence="3 5">NH166</strain>
    </source>
</reference>
<dbReference type="Gene3D" id="1.25.40.10">
    <property type="entry name" value="Tetratricopeptide repeat domain"/>
    <property type="match status" value="2"/>
</dbReference>
<feature type="repeat" description="TPR" evidence="1">
    <location>
        <begin position="296"/>
        <end position="329"/>
    </location>
</feature>
<dbReference type="SUPFAM" id="SSF48452">
    <property type="entry name" value="TPR-like"/>
    <property type="match status" value="2"/>
</dbReference>
<evidence type="ECO:0000313" key="4">
    <source>
        <dbReference type="EMBL" id="TXK08569.1"/>
    </source>
</evidence>